<keyword evidence="9" id="KW-0560">Oxidoreductase</keyword>
<feature type="domain" description="Glucose-methanol-choline oxidoreductase N-terminal" evidence="8">
    <location>
        <begin position="254"/>
        <end position="268"/>
    </location>
</feature>
<dbReference type="InterPro" id="IPR012132">
    <property type="entry name" value="GMC_OxRdtase"/>
</dbReference>
<protein>
    <submittedName>
        <fullName evidence="9">Alcohol dehydrogenase [acceptor]</fullName>
        <ecNumber evidence="9">1.1.99.-</ecNumber>
    </submittedName>
</protein>
<dbReference type="SUPFAM" id="SSF51905">
    <property type="entry name" value="FAD/NAD(P)-binding domain"/>
    <property type="match status" value="1"/>
</dbReference>
<evidence type="ECO:0000313" key="10">
    <source>
        <dbReference type="Proteomes" id="UP000196573"/>
    </source>
</evidence>
<name>A0A1X7AP29_9GAMM</name>
<evidence type="ECO:0000256" key="4">
    <source>
        <dbReference type="ARBA" id="ARBA00022827"/>
    </source>
</evidence>
<feature type="binding site" evidence="5">
    <location>
        <begin position="92"/>
        <end position="95"/>
    </location>
    <ligand>
        <name>FAD</name>
        <dbReference type="ChEBI" id="CHEBI:57692"/>
    </ligand>
</feature>
<dbReference type="GO" id="GO:0050660">
    <property type="term" value="F:flavin adenine dinucleotide binding"/>
    <property type="evidence" value="ECO:0007669"/>
    <property type="project" value="InterPro"/>
</dbReference>
<organism evidence="9 10">
    <name type="scientific">Parendozoicomonas haliclonae</name>
    <dbReference type="NCBI Taxonomy" id="1960125"/>
    <lineage>
        <taxon>Bacteria</taxon>
        <taxon>Pseudomonadati</taxon>
        <taxon>Pseudomonadota</taxon>
        <taxon>Gammaproteobacteria</taxon>
        <taxon>Oceanospirillales</taxon>
        <taxon>Endozoicomonadaceae</taxon>
        <taxon>Parendozoicomonas</taxon>
    </lineage>
</organism>
<dbReference type="NCBIfam" id="NF002550">
    <property type="entry name" value="PRK02106.1"/>
    <property type="match status" value="1"/>
</dbReference>
<feature type="binding site" evidence="5">
    <location>
        <position position="503"/>
    </location>
    <ligand>
        <name>FAD</name>
        <dbReference type="ChEBI" id="CHEBI:57692"/>
    </ligand>
</feature>
<reference evidence="9 10" key="1">
    <citation type="submission" date="2017-03" db="EMBL/GenBank/DDBJ databases">
        <authorList>
            <person name="Afonso C.L."/>
            <person name="Miller P.J."/>
            <person name="Scott M.A."/>
            <person name="Spackman E."/>
            <person name="Goraichik I."/>
            <person name="Dimitrov K.M."/>
            <person name="Suarez D.L."/>
            <person name="Swayne D.E."/>
        </authorList>
    </citation>
    <scope>NUCLEOTIDE SEQUENCE [LARGE SCALE GENOMIC DNA]</scope>
    <source>
        <strain evidence="9">SB41UT1</strain>
    </source>
</reference>
<accession>A0A1X7AP29</accession>
<dbReference type="PROSITE" id="PS00624">
    <property type="entry name" value="GMC_OXRED_2"/>
    <property type="match status" value="1"/>
</dbReference>
<dbReference type="InterPro" id="IPR007867">
    <property type="entry name" value="GMC_OxRtase_C"/>
</dbReference>
<dbReference type="EC" id="1.1.99.-" evidence="9"/>
<dbReference type="Pfam" id="PF00732">
    <property type="entry name" value="GMC_oxred_N"/>
    <property type="match status" value="1"/>
</dbReference>
<keyword evidence="10" id="KW-1185">Reference proteome</keyword>
<evidence type="ECO:0000256" key="5">
    <source>
        <dbReference type="PIRSR" id="PIRSR000137-2"/>
    </source>
</evidence>
<evidence type="ECO:0000256" key="3">
    <source>
        <dbReference type="ARBA" id="ARBA00022630"/>
    </source>
</evidence>
<keyword evidence="3 6" id="KW-0285">Flavoprotein</keyword>
<sequence>MDAFDYIIIGAGSAGCVLANRLSEDSDVSVLLLEAGPADNTPMISTPGAFAYFMFSKKYNWAYESKPDPSIRKGSPLFTPRGKTLGGSSAINAMVYVRGHKSDYNRWVEQGNTGWGWENVLPYFRKSESNSLGACHYHGDSGPLSVTSIKTQYPLNDVFLQAAGEVGLPLSADFNATQFEGAGTYQFTIKDGQRCGVARGYLHPAMEREGLTVEVNAHVSRILFDGKCAEGVEYLQNGKLKSVRTRREVLLCSGAINSPQILMCSGVGDQQELERHGIAVVHNLPGVGKNLQEHVDSCVLQLSKKRDGLTLSAGGLLKMLPDVFSYIGSKTGKLANSITEVGGFFRTRDDLDVPDVQMHFIPVLFDDSGRDLKLMRRHGYSLHVCVLRPKSRGCITLNSADPFAPPVIDYNFLDDPEDAKTLVNGVRLARKIMAAPVFEDWRGEELSPGIDAQTDEEILQSCKDTLGLVYHPVGTCKMGHDEMAVVDEEMRVHGLAKLRVIDGAVMPTLVSGNTNAPIVMMAERAADLIRFGCGRLDAEPASEKELAQAIS</sequence>
<dbReference type="OrthoDB" id="9785276at2"/>
<gene>
    <name evidence="9" type="primary">alkJ</name>
    <name evidence="9" type="ORF">EHSB41UT_03694</name>
</gene>
<evidence type="ECO:0000313" key="9">
    <source>
        <dbReference type="EMBL" id="SMA49903.1"/>
    </source>
</evidence>
<dbReference type="PROSITE" id="PS00623">
    <property type="entry name" value="GMC_OXRED_1"/>
    <property type="match status" value="1"/>
</dbReference>
<dbReference type="InterPro" id="IPR000172">
    <property type="entry name" value="GMC_OxRdtase_N"/>
</dbReference>
<evidence type="ECO:0000259" key="8">
    <source>
        <dbReference type="PROSITE" id="PS00624"/>
    </source>
</evidence>
<dbReference type="RefSeq" id="WP_087112349.1">
    <property type="nucleotide sequence ID" value="NZ_CBCSCN010000011.1"/>
</dbReference>
<evidence type="ECO:0000259" key="7">
    <source>
        <dbReference type="PROSITE" id="PS00623"/>
    </source>
</evidence>
<dbReference type="SUPFAM" id="SSF54373">
    <property type="entry name" value="FAD-linked reductases, C-terminal domain"/>
    <property type="match status" value="1"/>
</dbReference>
<comment type="cofactor">
    <cofactor evidence="1 5">
        <name>FAD</name>
        <dbReference type="ChEBI" id="CHEBI:57692"/>
    </cofactor>
</comment>
<evidence type="ECO:0000256" key="1">
    <source>
        <dbReference type="ARBA" id="ARBA00001974"/>
    </source>
</evidence>
<dbReference type="GO" id="GO:0016614">
    <property type="term" value="F:oxidoreductase activity, acting on CH-OH group of donors"/>
    <property type="evidence" value="ECO:0007669"/>
    <property type="project" value="InterPro"/>
</dbReference>
<dbReference type="Gene3D" id="3.30.560.10">
    <property type="entry name" value="Glucose Oxidase, domain 3"/>
    <property type="match status" value="1"/>
</dbReference>
<comment type="similarity">
    <text evidence="2 6">Belongs to the GMC oxidoreductase family.</text>
</comment>
<dbReference type="Pfam" id="PF05199">
    <property type="entry name" value="GMC_oxred_C"/>
    <property type="match status" value="1"/>
</dbReference>
<dbReference type="Gene3D" id="3.50.50.60">
    <property type="entry name" value="FAD/NAD(P)-binding domain"/>
    <property type="match status" value="1"/>
</dbReference>
<feature type="domain" description="Glucose-methanol-choline oxidoreductase N-terminal" evidence="7">
    <location>
        <begin position="82"/>
        <end position="105"/>
    </location>
</feature>
<evidence type="ECO:0000256" key="2">
    <source>
        <dbReference type="ARBA" id="ARBA00010790"/>
    </source>
</evidence>
<feature type="binding site" evidence="5">
    <location>
        <position position="219"/>
    </location>
    <ligand>
        <name>FAD</name>
        <dbReference type="ChEBI" id="CHEBI:57692"/>
    </ligand>
</feature>
<proteinExistence type="inferred from homology"/>
<dbReference type="PIRSF" id="PIRSF000137">
    <property type="entry name" value="Alcohol_oxidase"/>
    <property type="match status" value="1"/>
</dbReference>
<dbReference type="PANTHER" id="PTHR11552">
    <property type="entry name" value="GLUCOSE-METHANOL-CHOLINE GMC OXIDOREDUCTASE"/>
    <property type="match status" value="1"/>
</dbReference>
<keyword evidence="4 5" id="KW-0274">FAD</keyword>
<dbReference type="InterPro" id="IPR036188">
    <property type="entry name" value="FAD/NAD-bd_sf"/>
</dbReference>
<dbReference type="PANTHER" id="PTHR11552:SF147">
    <property type="entry name" value="CHOLINE DEHYDROGENASE, MITOCHONDRIAL"/>
    <property type="match status" value="1"/>
</dbReference>
<evidence type="ECO:0000256" key="6">
    <source>
        <dbReference type="RuleBase" id="RU003968"/>
    </source>
</evidence>
<dbReference type="EMBL" id="FWPT01000009">
    <property type="protein sequence ID" value="SMA49903.1"/>
    <property type="molecule type" value="Genomic_DNA"/>
</dbReference>
<dbReference type="AlphaFoldDB" id="A0A1X7AP29"/>
<dbReference type="Proteomes" id="UP000196573">
    <property type="component" value="Unassembled WGS sequence"/>
</dbReference>